<dbReference type="InterPro" id="IPR000182">
    <property type="entry name" value="GNAT_dom"/>
</dbReference>
<evidence type="ECO:0000313" key="5">
    <source>
        <dbReference type="Proteomes" id="UP001597214"/>
    </source>
</evidence>
<evidence type="ECO:0000313" key="4">
    <source>
        <dbReference type="EMBL" id="MFD1737321.1"/>
    </source>
</evidence>
<proteinExistence type="predicted"/>
<accession>A0ABW4LS58</accession>
<dbReference type="RefSeq" id="WP_377928526.1">
    <property type="nucleotide sequence ID" value="NZ_JBHUEM010000020.1"/>
</dbReference>
<dbReference type="SUPFAM" id="SSF55729">
    <property type="entry name" value="Acyl-CoA N-acyltransferases (Nat)"/>
    <property type="match status" value="1"/>
</dbReference>
<comment type="caution">
    <text evidence="4">The sequence shown here is derived from an EMBL/GenBank/DDBJ whole genome shotgun (WGS) entry which is preliminary data.</text>
</comment>
<dbReference type="CDD" id="cd04301">
    <property type="entry name" value="NAT_SF"/>
    <property type="match status" value="1"/>
</dbReference>
<dbReference type="EMBL" id="JBHUEM010000020">
    <property type="protein sequence ID" value="MFD1737321.1"/>
    <property type="molecule type" value="Genomic_DNA"/>
</dbReference>
<reference evidence="5" key="1">
    <citation type="journal article" date="2019" name="Int. J. Syst. Evol. Microbiol.">
        <title>The Global Catalogue of Microorganisms (GCM) 10K type strain sequencing project: providing services to taxonomists for standard genome sequencing and annotation.</title>
        <authorList>
            <consortium name="The Broad Institute Genomics Platform"/>
            <consortium name="The Broad Institute Genome Sequencing Center for Infectious Disease"/>
            <person name="Wu L."/>
            <person name="Ma J."/>
        </authorList>
    </citation>
    <scope>NUCLEOTIDE SEQUENCE [LARGE SCALE GENOMIC DNA]</scope>
    <source>
        <strain evidence="5">CCUG 49339</strain>
    </source>
</reference>
<dbReference type="PROSITE" id="PS51186">
    <property type="entry name" value="GNAT"/>
    <property type="match status" value="1"/>
</dbReference>
<dbReference type="InterPro" id="IPR050680">
    <property type="entry name" value="YpeA/RimI_acetyltransf"/>
</dbReference>
<dbReference type="PANTHER" id="PTHR43420">
    <property type="entry name" value="ACETYLTRANSFERASE"/>
    <property type="match status" value="1"/>
</dbReference>
<name>A0ABW4LS58_9BACI</name>
<evidence type="ECO:0000256" key="1">
    <source>
        <dbReference type="ARBA" id="ARBA00022679"/>
    </source>
</evidence>
<dbReference type="Gene3D" id="3.40.630.30">
    <property type="match status" value="1"/>
</dbReference>
<sequence>MIIRLATPNEIPIIKSYGKKVQEEATVGYLTQNDEIPTKETYFWGESYYFVLVNHDHICGWVLVGDTYHPFKQEPTGMIIELYVLPNYRNYGFGQQLMAAALKHFKYKGYKTVQLNVFAGNPAKKMYEKLGFRDVSTAMEIHF</sequence>
<dbReference type="Pfam" id="PF00583">
    <property type="entry name" value="Acetyltransf_1"/>
    <property type="match status" value="1"/>
</dbReference>
<keyword evidence="1 4" id="KW-0808">Transferase</keyword>
<protein>
    <submittedName>
        <fullName evidence="4">GNAT family N-acetyltransferase</fullName>
        <ecNumber evidence="4">2.3.-.-</ecNumber>
    </submittedName>
</protein>
<dbReference type="PANTHER" id="PTHR43420:SF41">
    <property type="entry name" value="IAA ACETYLTRANSFERASE"/>
    <property type="match status" value="1"/>
</dbReference>
<feature type="domain" description="N-acetyltransferase" evidence="3">
    <location>
        <begin position="1"/>
        <end position="143"/>
    </location>
</feature>
<dbReference type="GO" id="GO:0016746">
    <property type="term" value="F:acyltransferase activity"/>
    <property type="evidence" value="ECO:0007669"/>
    <property type="project" value="UniProtKB-KW"/>
</dbReference>
<evidence type="ECO:0000259" key="3">
    <source>
        <dbReference type="PROSITE" id="PS51186"/>
    </source>
</evidence>
<keyword evidence="5" id="KW-1185">Reference proteome</keyword>
<dbReference type="Proteomes" id="UP001597214">
    <property type="component" value="Unassembled WGS sequence"/>
</dbReference>
<organism evidence="4 5">
    <name type="scientific">Bacillus salitolerans</name>
    <dbReference type="NCBI Taxonomy" id="1437434"/>
    <lineage>
        <taxon>Bacteria</taxon>
        <taxon>Bacillati</taxon>
        <taxon>Bacillota</taxon>
        <taxon>Bacilli</taxon>
        <taxon>Bacillales</taxon>
        <taxon>Bacillaceae</taxon>
        <taxon>Bacillus</taxon>
    </lineage>
</organism>
<keyword evidence="2 4" id="KW-0012">Acyltransferase</keyword>
<evidence type="ECO:0000256" key="2">
    <source>
        <dbReference type="ARBA" id="ARBA00023315"/>
    </source>
</evidence>
<dbReference type="InterPro" id="IPR016181">
    <property type="entry name" value="Acyl_CoA_acyltransferase"/>
</dbReference>
<gene>
    <name evidence="4" type="ORF">ACFSCX_12225</name>
</gene>
<dbReference type="EC" id="2.3.-.-" evidence="4"/>